<evidence type="ECO:0000313" key="1">
    <source>
        <dbReference type="EMBL" id="KSW11618.1"/>
    </source>
</evidence>
<evidence type="ECO:0008006" key="3">
    <source>
        <dbReference type="Google" id="ProtNLM"/>
    </source>
</evidence>
<proteinExistence type="predicted"/>
<dbReference type="STRING" id="2309.CF15_01960"/>
<reference evidence="1 2" key="1">
    <citation type="submission" date="2015-11" db="EMBL/GenBank/DDBJ databases">
        <title>Genome sequence of Pyrodictium occultum PL-19, a marine hyperthermophilic archaeon isolated from Volcano, Italy.</title>
        <authorList>
            <person name="Utturkar S."/>
            <person name="Huber H."/>
            <person name="Leptihn S."/>
            <person name="Brown S."/>
            <person name="Stetter K.O."/>
            <person name="Podar M."/>
        </authorList>
    </citation>
    <scope>NUCLEOTIDE SEQUENCE [LARGE SCALE GENOMIC DNA]</scope>
    <source>
        <strain evidence="1 2">PL-19</strain>
    </source>
</reference>
<dbReference type="Proteomes" id="UP000053352">
    <property type="component" value="Unassembled WGS sequence"/>
</dbReference>
<dbReference type="EMBL" id="LNTB01000001">
    <property type="protein sequence ID" value="KSW11618.1"/>
    <property type="molecule type" value="Genomic_DNA"/>
</dbReference>
<keyword evidence="2" id="KW-1185">Reference proteome</keyword>
<evidence type="ECO:0000313" key="2">
    <source>
        <dbReference type="Proteomes" id="UP000053352"/>
    </source>
</evidence>
<comment type="caution">
    <text evidence="1">The sequence shown here is derived from an EMBL/GenBank/DDBJ whole genome shotgun (WGS) entry which is preliminary data.</text>
</comment>
<dbReference type="OrthoDB" id="378303at2157"/>
<protein>
    <recommendedName>
        <fullName evidence="3">Thioredoxin-like fold domain-containing protein</fullName>
    </recommendedName>
</protein>
<dbReference type="AlphaFoldDB" id="A0A0V8RUH0"/>
<accession>A0A0V8RUH0</accession>
<dbReference type="RefSeq" id="WP_058370293.1">
    <property type="nucleotide sequence ID" value="NZ_LNTB01000001.1"/>
</dbReference>
<gene>
    <name evidence="1" type="ORF">CF15_01960</name>
</gene>
<name>A0A0V8RUH0_PYROC</name>
<sequence length="211" mass="23225">MPLDETALRAAIADVLLRTAGLPTLDEVGRIMRRAEKGTRVVIVIDNSRYARAEADNLKKLLERYEGVETRIVEKSSWGSELPPPLISIDGTLEGRIFFYGAPSDILKPIFLLAVAASAEAWRPGRCRGLGGVKGRARLYVVPGLPCAKTLYDALHILCCSTAELEVVNVEGYYATGREIPVRRVPTFISPSGRVHVGEPRDPEELAEWWG</sequence>
<organism evidence="1 2">
    <name type="scientific">Pyrodictium occultum</name>
    <dbReference type="NCBI Taxonomy" id="2309"/>
    <lineage>
        <taxon>Archaea</taxon>
        <taxon>Thermoproteota</taxon>
        <taxon>Thermoprotei</taxon>
        <taxon>Desulfurococcales</taxon>
        <taxon>Pyrodictiaceae</taxon>
        <taxon>Pyrodictium</taxon>
    </lineage>
</organism>